<comment type="subcellular location">
    <subcellularLocation>
        <location evidence="5">Cytoplasm</location>
        <location evidence="5">Nucleoid</location>
    </subcellularLocation>
</comment>
<evidence type="ECO:0000313" key="8">
    <source>
        <dbReference type="EMBL" id="PDH42163.1"/>
    </source>
</evidence>
<dbReference type="NCBIfam" id="NF007015">
    <property type="entry name" value="PRK09480.1"/>
    <property type="match status" value="1"/>
</dbReference>
<dbReference type="GO" id="GO:0051301">
    <property type="term" value="P:cell division"/>
    <property type="evidence" value="ECO:0007669"/>
    <property type="project" value="UniProtKB-KW"/>
</dbReference>
<evidence type="ECO:0000256" key="4">
    <source>
        <dbReference type="ARBA" id="ARBA00023306"/>
    </source>
</evidence>
<dbReference type="InterPro" id="IPR054580">
    <property type="entry name" value="SlmA-like_C"/>
</dbReference>
<dbReference type="SUPFAM" id="SSF48498">
    <property type="entry name" value="Tetracyclin repressor-like, C-terminal domain"/>
    <property type="match status" value="1"/>
</dbReference>
<dbReference type="PANTHER" id="PTHR43479">
    <property type="entry name" value="ACREF/ENVCD OPERON REPRESSOR-RELATED"/>
    <property type="match status" value="1"/>
</dbReference>
<dbReference type="GO" id="GO:0043565">
    <property type="term" value="F:sequence-specific DNA binding"/>
    <property type="evidence" value="ECO:0007669"/>
    <property type="project" value="UniProtKB-UniRule"/>
</dbReference>
<dbReference type="Gene3D" id="1.10.357.10">
    <property type="entry name" value="Tetracycline Repressor, domain 2"/>
    <property type="match status" value="1"/>
</dbReference>
<comment type="similarity">
    <text evidence="5">Belongs to the nucleoid occlusion factor SlmA family.</text>
</comment>
<sequence length="209" mass="23668">MGKRKDEILAALVTMLEEAPGNRITTAALARQVGVSEAALYRHFASKARMFDALIEFIEDSLFSRINRIMADTDDTVSRVEYTLQLLLSFAERNPGITRLMTGDPLVGESDRLRIRIQQLFERLETQLRQILRESSLKQDLTLSMPVALCANLCLSTAEGKMIQFVRSDFKRSPTTDWPEQWQHLIHALFVVSDTKATSNNAGNAPERR</sequence>
<dbReference type="Proteomes" id="UP000219327">
    <property type="component" value="Unassembled WGS sequence"/>
</dbReference>
<dbReference type="PANTHER" id="PTHR43479:SF11">
    <property type="entry name" value="ACREF_ENVCD OPERON REPRESSOR-RELATED"/>
    <property type="match status" value="1"/>
</dbReference>
<keyword evidence="1 5" id="KW-0963">Cytoplasm</keyword>
<evidence type="ECO:0000256" key="5">
    <source>
        <dbReference type="HAMAP-Rule" id="MF_01839"/>
    </source>
</evidence>
<name>A0A2A5X0X2_9GAMM</name>
<evidence type="ECO:0000313" key="9">
    <source>
        <dbReference type="Proteomes" id="UP000219327"/>
    </source>
</evidence>
<comment type="caution">
    <text evidence="8">The sequence shown here is derived from an EMBL/GenBank/DDBJ whole genome shotgun (WGS) entry which is preliminary data.</text>
</comment>
<dbReference type="Pfam" id="PF22276">
    <property type="entry name" value="SlmA-like_C"/>
    <property type="match status" value="1"/>
</dbReference>
<accession>A0A2A5X0X2</accession>
<evidence type="ECO:0000256" key="3">
    <source>
        <dbReference type="ARBA" id="ARBA00023125"/>
    </source>
</evidence>
<dbReference type="PROSITE" id="PS50977">
    <property type="entry name" value="HTH_TETR_2"/>
    <property type="match status" value="1"/>
</dbReference>
<keyword evidence="4 5" id="KW-0131">Cell cycle</keyword>
<dbReference type="GO" id="GO:0010974">
    <property type="term" value="P:negative regulation of division septum assembly"/>
    <property type="evidence" value="ECO:0007669"/>
    <property type="project" value="InterPro"/>
</dbReference>
<evidence type="ECO:0000259" key="7">
    <source>
        <dbReference type="PROSITE" id="PS50977"/>
    </source>
</evidence>
<dbReference type="InterPro" id="IPR036271">
    <property type="entry name" value="Tet_transcr_reg_TetR-rel_C_sf"/>
</dbReference>
<dbReference type="InterPro" id="IPR001647">
    <property type="entry name" value="HTH_TetR"/>
</dbReference>
<dbReference type="InterPro" id="IPR009057">
    <property type="entry name" value="Homeodomain-like_sf"/>
</dbReference>
<dbReference type="EMBL" id="NTKD01000001">
    <property type="protein sequence ID" value="PDH42163.1"/>
    <property type="molecule type" value="Genomic_DNA"/>
</dbReference>
<evidence type="ECO:0000256" key="6">
    <source>
        <dbReference type="PROSITE-ProRule" id="PRU00335"/>
    </source>
</evidence>
<keyword evidence="2 5" id="KW-0132">Cell division</keyword>
<dbReference type="InterPro" id="IPR023769">
    <property type="entry name" value="NO_SlmA"/>
</dbReference>
<comment type="subunit">
    <text evidence="5">Homodimer. Interacts with FtsZ.</text>
</comment>
<gene>
    <name evidence="5" type="primary">slmA</name>
    <name evidence="8" type="ORF">CNE99_00130</name>
</gene>
<dbReference type="InterPro" id="IPR050624">
    <property type="entry name" value="HTH-type_Tx_Regulator"/>
</dbReference>
<dbReference type="GO" id="GO:0043590">
    <property type="term" value="C:bacterial nucleoid"/>
    <property type="evidence" value="ECO:0007669"/>
    <property type="project" value="UniProtKB-UniRule"/>
</dbReference>
<evidence type="ECO:0000256" key="2">
    <source>
        <dbReference type="ARBA" id="ARBA00022618"/>
    </source>
</evidence>
<dbReference type="GO" id="GO:0005737">
    <property type="term" value="C:cytoplasm"/>
    <property type="evidence" value="ECO:0007669"/>
    <property type="project" value="UniProtKB-UniRule"/>
</dbReference>
<proteinExistence type="inferred from homology"/>
<feature type="DNA-binding region" description="H-T-H motif" evidence="6">
    <location>
        <begin position="25"/>
        <end position="44"/>
    </location>
</feature>
<dbReference type="HAMAP" id="MF_01839">
    <property type="entry name" value="NO_factor_SlmA"/>
    <property type="match status" value="1"/>
</dbReference>
<comment type="function">
    <text evidence="5">Required for nucleoid occlusion (NO) phenomenon, which prevents Z-ring formation and cell division over the nucleoid. Acts as a DNA-associated cell division inhibitor that binds simultaneously chromosomal DNA and FtsZ, and disrupts the assembly of FtsZ polymers. SlmA-DNA-binding sequences (SBS) are dispersed on non-Ter regions of the chromosome, preventing FtsZ polymerization at these regions.</text>
</comment>
<dbReference type="Pfam" id="PF00440">
    <property type="entry name" value="TetR_N"/>
    <property type="match status" value="1"/>
</dbReference>
<keyword evidence="3 5" id="KW-0238">DNA-binding</keyword>
<dbReference type="SUPFAM" id="SSF46689">
    <property type="entry name" value="Homeodomain-like"/>
    <property type="match status" value="1"/>
</dbReference>
<organism evidence="8 9">
    <name type="scientific">OM182 bacterium MED-G24</name>
    <dbReference type="NCBI Taxonomy" id="1986255"/>
    <lineage>
        <taxon>Bacteria</taxon>
        <taxon>Pseudomonadati</taxon>
        <taxon>Pseudomonadota</taxon>
        <taxon>Gammaproteobacteria</taxon>
        <taxon>OMG group</taxon>
        <taxon>OM182 clade</taxon>
    </lineage>
</organism>
<reference evidence="8 9" key="1">
    <citation type="submission" date="2017-08" db="EMBL/GenBank/DDBJ databases">
        <title>Fine stratification of microbial communities through a metagenomic profile of the photic zone.</title>
        <authorList>
            <person name="Haro-Moreno J.M."/>
            <person name="Lopez-Perez M."/>
            <person name="De La Torre J."/>
            <person name="Picazo A."/>
            <person name="Camacho A."/>
            <person name="Rodriguez-Valera F."/>
        </authorList>
    </citation>
    <scope>NUCLEOTIDE SEQUENCE [LARGE SCALE GENOMIC DNA]</scope>
    <source>
        <strain evidence="8">MED-G24</strain>
    </source>
</reference>
<evidence type="ECO:0000256" key="1">
    <source>
        <dbReference type="ARBA" id="ARBA00022490"/>
    </source>
</evidence>
<dbReference type="AlphaFoldDB" id="A0A2A5X0X2"/>
<protein>
    <recommendedName>
        <fullName evidence="5">Nucleoid occlusion factor SlmA</fullName>
    </recommendedName>
</protein>
<feature type="domain" description="HTH tetR-type" evidence="7">
    <location>
        <begin position="2"/>
        <end position="62"/>
    </location>
</feature>